<proteinExistence type="predicted"/>
<feature type="region of interest" description="Disordered" evidence="1">
    <location>
        <begin position="1"/>
        <end position="34"/>
    </location>
</feature>
<dbReference type="Proteomes" id="UP001439008">
    <property type="component" value="Unassembled WGS sequence"/>
</dbReference>
<protein>
    <submittedName>
        <fullName evidence="2">Uncharacterized protein</fullName>
    </submittedName>
</protein>
<organism evidence="2 3">
    <name type="scientific">Bonamia ostreae</name>
    <dbReference type="NCBI Taxonomy" id="126728"/>
    <lineage>
        <taxon>Eukaryota</taxon>
        <taxon>Sar</taxon>
        <taxon>Rhizaria</taxon>
        <taxon>Endomyxa</taxon>
        <taxon>Ascetosporea</taxon>
        <taxon>Haplosporida</taxon>
        <taxon>Bonamia</taxon>
    </lineage>
</organism>
<gene>
    <name evidence="2" type="ORF">MHBO_003853</name>
</gene>
<accession>A0ABV2ARP2</accession>
<dbReference type="EMBL" id="JBDODL010002622">
    <property type="protein sequence ID" value="MES1922345.1"/>
    <property type="molecule type" value="Genomic_DNA"/>
</dbReference>
<evidence type="ECO:0000256" key="1">
    <source>
        <dbReference type="SAM" id="MobiDB-lite"/>
    </source>
</evidence>
<evidence type="ECO:0000313" key="2">
    <source>
        <dbReference type="EMBL" id="MES1922345.1"/>
    </source>
</evidence>
<sequence length="132" mass="15253">MTKEESSQTKRRLSILKKSNNGKQEKRRRVSFGTSNQLITYSNNDKKINETSSLSFKREYVPLNDELTEKENFENENFEQSVSTSISKETEIDDKSLKSTPTSFLNRFFANYEDNISEDDNSTLEITGTSKN</sequence>
<name>A0ABV2ARP2_9EUKA</name>
<evidence type="ECO:0000313" key="3">
    <source>
        <dbReference type="Proteomes" id="UP001439008"/>
    </source>
</evidence>
<keyword evidence="3" id="KW-1185">Reference proteome</keyword>
<comment type="caution">
    <text evidence="2">The sequence shown here is derived from an EMBL/GenBank/DDBJ whole genome shotgun (WGS) entry which is preliminary data.</text>
</comment>
<feature type="region of interest" description="Disordered" evidence="1">
    <location>
        <begin position="75"/>
        <end position="96"/>
    </location>
</feature>
<reference evidence="2 3" key="1">
    <citation type="journal article" date="2024" name="BMC Biol.">
        <title>Comparative genomics of Ascetosporea gives new insight into the evolutionary basis for animal parasitism in Rhizaria.</title>
        <authorList>
            <person name="Hiltunen Thoren M."/>
            <person name="Onut-Brannstrom I."/>
            <person name="Alfjorden A."/>
            <person name="Peckova H."/>
            <person name="Swords F."/>
            <person name="Hooper C."/>
            <person name="Holzer A.S."/>
            <person name="Bass D."/>
            <person name="Burki F."/>
        </authorList>
    </citation>
    <scope>NUCLEOTIDE SEQUENCE [LARGE SCALE GENOMIC DNA]</scope>
    <source>
        <strain evidence="2">20-A016</strain>
    </source>
</reference>